<dbReference type="AlphaFoldDB" id="A0A2M7BD74"/>
<dbReference type="Proteomes" id="UP000229631">
    <property type="component" value="Unassembled WGS sequence"/>
</dbReference>
<organism evidence="2 3">
    <name type="scientific">Candidatus Shapirobacteria bacterium CG03_land_8_20_14_0_80_39_12</name>
    <dbReference type="NCBI Taxonomy" id="1974879"/>
    <lineage>
        <taxon>Bacteria</taxon>
        <taxon>Candidatus Shapironibacteriota</taxon>
    </lineage>
</organism>
<comment type="caution">
    <text evidence="2">The sequence shown here is derived from an EMBL/GenBank/DDBJ whole genome shotgun (WGS) entry which is preliminary data.</text>
</comment>
<dbReference type="InterPro" id="IPR002934">
    <property type="entry name" value="Polymerase_NTP_transf_dom"/>
</dbReference>
<sequence>MKRLNKNFYPLGSDLSVKEIITLFKNHFNIVNRQYLIRIKIIDIEIIGSRVWGTPKLDSDLDILVYYEGKVNPQDLKNLFTMSNNRLDLGNFEADITFTKDQIEKWIHDSFYNLKPNNNTSYQ</sequence>
<dbReference type="Gene3D" id="3.30.460.10">
    <property type="entry name" value="Beta Polymerase, domain 2"/>
    <property type="match status" value="1"/>
</dbReference>
<reference evidence="3" key="1">
    <citation type="submission" date="2017-09" db="EMBL/GenBank/DDBJ databases">
        <title>Depth-based differentiation of microbial function through sediment-hosted aquifers and enrichment of novel symbionts in the deep terrestrial subsurface.</title>
        <authorList>
            <person name="Probst A.J."/>
            <person name="Ladd B."/>
            <person name="Jarett J.K."/>
            <person name="Geller-Mcgrath D.E."/>
            <person name="Sieber C.M.K."/>
            <person name="Emerson J.B."/>
            <person name="Anantharaman K."/>
            <person name="Thomas B.C."/>
            <person name="Malmstrom R."/>
            <person name="Stieglmeier M."/>
            <person name="Klingl A."/>
            <person name="Woyke T."/>
            <person name="Ryan C.M."/>
            <person name="Banfield J.F."/>
        </authorList>
    </citation>
    <scope>NUCLEOTIDE SEQUENCE [LARGE SCALE GENOMIC DNA]</scope>
</reference>
<evidence type="ECO:0000259" key="1">
    <source>
        <dbReference type="Pfam" id="PF01909"/>
    </source>
</evidence>
<name>A0A2M7BD74_9BACT</name>
<feature type="domain" description="Polymerase nucleotidyl transferase" evidence="1">
    <location>
        <begin position="34"/>
        <end position="104"/>
    </location>
</feature>
<dbReference type="GO" id="GO:0016779">
    <property type="term" value="F:nucleotidyltransferase activity"/>
    <property type="evidence" value="ECO:0007669"/>
    <property type="project" value="InterPro"/>
</dbReference>
<dbReference type="InterPro" id="IPR043519">
    <property type="entry name" value="NT_sf"/>
</dbReference>
<proteinExistence type="predicted"/>
<dbReference type="Pfam" id="PF01909">
    <property type="entry name" value="NTP_transf_2"/>
    <property type="match status" value="1"/>
</dbReference>
<dbReference type="EMBL" id="PEVC01000034">
    <property type="protein sequence ID" value="PIV01053.1"/>
    <property type="molecule type" value="Genomic_DNA"/>
</dbReference>
<dbReference type="SUPFAM" id="SSF81301">
    <property type="entry name" value="Nucleotidyltransferase"/>
    <property type="match status" value="1"/>
</dbReference>
<protein>
    <recommendedName>
        <fullName evidence="1">Polymerase nucleotidyl transferase domain-containing protein</fullName>
    </recommendedName>
</protein>
<accession>A0A2M7BD74</accession>
<evidence type="ECO:0000313" key="3">
    <source>
        <dbReference type="Proteomes" id="UP000229631"/>
    </source>
</evidence>
<dbReference type="CDD" id="cd05403">
    <property type="entry name" value="NT_KNTase_like"/>
    <property type="match status" value="1"/>
</dbReference>
<evidence type="ECO:0000313" key="2">
    <source>
        <dbReference type="EMBL" id="PIV01053.1"/>
    </source>
</evidence>
<gene>
    <name evidence="2" type="ORF">COS54_01765</name>
</gene>